<reference evidence="2 3" key="1">
    <citation type="submission" date="2023-11" db="EMBL/GenBank/DDBJ databases">
        <authorList>
            <person name="Okamura Y."/>
        </authorList>
    </citation>
    <scope>NUCLEOTIDE SEQUENCE [LARGE SCALE GENOMIC DNA]</scope>
</reference>
<organism evidence="2 3">
    <name type="scientific">Leptosia nina</name>
    <dbReference type="NCBI Taxonomy" id="320188"/>
    <lineage>
        <taxon>Eukaryota</taxon>
        <taxon>Metazoa</taxon>
        <taxon>Ecdysozoa</taxon>
        <taxon>Arthropoda</taxon>
        <taxon>Hexapoda</taxon>
        <taxon>Insecta</taxon>
        <taxon>Pterygota</taxon>
        <taxon>Neoptera</taxon>
        <taxon>Endopterygota</taxon>
        <taxon>Lepidoptera</taxon>
        <taxon>Glossata</taxon>
        <taxon>Ditrysia</taxon>
        <taxon>Papilionoidea</taxon>
        <taxon>Pieridae</taxon>
        <taxon>Pierinae</taxon>
        <taxon>Leptosia</taxon>
    </lineage>
</organism>
<dbReference type="EMBL" id="CAVLEF010000005">
    <property type="protein sequence ID" value="CAK1543732.1"/>
    <property type="molecule type" value="Genomic_DNA"/>
</dbReference>
<evidence type="ECO:0000256" key="1">
    <source>
        <dbReference type="SAM" id="MobiDB-lite"/>
    </source>
</evidence>
<gene>
    <name evidence="2" type="ORF">LNINA_LOCUS3529</name>
</gene>
<feature type="region of interest" description="Disordered" evidence="1">
    <location>
        <begin position="95"/>
        <end position="140"/>
    </location>
</feature>
<name>A0AAV1J539_9NEOP</name>
<feature type="compositionally biased region" description="Basic and acidic residues" evidence="1">
    <location>
        <begin position="118"/>
        <end position="139"/>
    </location>
</feature>
<proteinExistence type="predicted"/>
<evidence type="ECO:0000313" key="3">
    <source>
        <dbReference type="Proteomes" id="UP001497472"/>
    </source>
</evidence>
<dbReference type="AlphaFoldDB" id="A0AAV1J539"/>
<dbReference type="Proteomes" id="UP001497472">
    <property type="component" value="Unassembled WGS sequence"/>
</dbReference>
<comment type="caution">
    <text evidence="2">The sequence shown here is derived from an EMBL/GenBank/DDBJ whole genome shotgun (WGS) entry which is preliminary data.</text>
</comment>
<keyword evidence="3" id="KW-1185">Reference proteome</keyword>
<protein>
    <submittedName>
        <fullName evidence="2">Uncharacterized protein</fullName>
    </submittedName>
</protein>
<accession>A0AAV1J539</accession>
<evidence type="ECO:0000313" key="2">
    <source>
        <dbReference type="EMBL" id="CAK1543732.1"/>
    </source>
</evidence>
<sequence length="159" mass="17309">MFPPNKIEARRSEWSKARLAINSFVLRADYGGYGGYEGGYGARAAPRGKGTADLCSCSTSSPPCHPLRCRHALGPGGTEARPGRIRLRAAVTKEANSAAEAEAGLTRGTSPTRRTRTCRSETHHSIKVKSGGDERDPREFAGQPHFIPYCNLRKLNRKV</sequence>